<keyword evidence="1" id="KW-0812">Transmembrane</keyword>
<dbReference type="AlphaFoldDB" id="A0A8J7TKH7"/>
<dbReference type="SUPFAM" id="SSF52317">
    <property type="entry name" value="Class I glutamine amidotransferase-like"/>
    <property type="match status" value="1"/>
</dbReference>
<evidence type="ECO:0000256" key="1">
    <source>
        <dbReference type="SAM" id="Phobius"/>
    </source>
</evidence>
<name>A0A8J7TKH7_9BACT</name>
<feature type="transmembrane region" description="Helical" evidence="1">
    <location>
        <begin position="41"/>
        <end position="61"/>
    </location>
</feature>
<keyword evidence="1" id="KW-0472">Membrane</keyword>
<protein>
    <submittedName>
        <fullName evidence="2">Uncharacterized protein</fullName>
    </submittedName>
</protein>
<proteinExistence type="predicted"/>
<dbReference type="EMBL" id="JAFLCK010000004">
    <property type="protein sequence ID" value="MBN8659514.1"/>
    <property type="molecule type" value="Genomic_DNA"/>
</dbReference>
<comment type="caution">
    <text evidence="2">The sequence shown here is derived from an EMBL/GenBank/DDBJ whole genome shotgun (WGS) entry which is preliminary data.</text>
</comment>
<sequence length="352" mass="37923">MSVPKTALLSERTAKLARTSRLGKTSKLGKDEKAENAAKRLGAIGMLLVFGLISVGTFLPAQAQKTLTGSVETLQSGGSPLYLPGSIAGFTDNSRLELGASRSSVVKPTIFKGWLEKNNPDLQAILSANDENAIVEVAGRWDHADKTLKSLGLSYRHIKSKQITEELLQNTKVLILNCAGELKRDKLQLVRDFVARGGYLLSTDWALDNAVELAFPGTISFNKGLNKKPIYQANFVSPDAVLAAGAVSKAYWKLDQEAHMVRVLDPRKVRVLVNSPDLALEDPDGKGILACVFPFGRGYVLHMTGHFDNNAAITFGDFLPDAAPSLGISLRQALATNFVMAALRGQSLAVAH</sequence>
<keyword evidence="1" id="KW-1133">Transmembrane helix</keyword>
<gene>
    <name evidence="2" type="ORF">J0M35_04070</name>
</gene>
<dbReference type="InterPro" id="IPR029062">
    <property type="entry name" value="Class_I_gatase-like"/>
</dbReference>
<accession>A0A8J7TKH7</accession>
<evidence type="ECO:0000313" key="3">
    <source>
        <dbReference type="Proteomes" id="UP000664277"/>
    </source>
</evidence>
<dbReference type="Proteomes" id="UP000664277">
    <property type="component" value="Unassembled WGS sequence"/>
</dbReference>
<organism evidence="2 3">
    <name type="scientific">Candidatus Obscuribacter phosphatis</name>
    <dbReference type="NCBI Taxonomy" id="1906157"/>
    <lineage>
        <taxon>Bacteria</taxon>
        <taxon>Bacillati</taxon>
        <taxon>Candidatus Melainabacteria</taxon>
        <taxon>Candidatus Obscuribacterales</taxon>
        <taxon>Candidatus Obscuribacteraceae</taxon>
        <taxon>Candidatus Obscuribacter</taxon>
    </lineage>
</organism>
<reference evidence="2" key="1">
    <citation type="submission" date="2021-02" db="EMBL/GenBank/DDBJ databases">
        <title>Genome-Resolved Metagenomics of a Microbial Community Performing Photosynthetic Biological Nutrient Removal.</title>
        <authorList>
            <person name="Mcdaniel E.A."/>
        </authorList>
    </citation>
    <scope>NUCLEOTIDE SEQUENCE</scope>
    <source>
        <strain evidence="2">UWPOB_OBS1</strain>
    </source>
</reference>
<evidence type="ECO:0000313" key="2">
    <source>
        <dbReference type="EMBL" id="MBN8659514.1"/>
    </source>
</evidence>